<feature type="domain" description="GAF" evidence="1">
    <location>
        <begin position="67"/>
        <end position="199"/>
    </location>
</feature>
<evidence type="ECO:0000313" key="3">
    <source>
        <dbReference type="EMBL" id="SHI70901.1"/>
    </source>
</evidence>
<keyword evidence="4" id="KW-1185">Reference proteome</keyword>
<dbReference type="PRINTS" id="PR01590">
    <property type="entry name" value="HTHFIS"/>
</dbReference>
<sequence length="319" mass="34434">MAGTSPRPHAEQIRAALEDGMAARSAIAASWRRSMTLYGLDPENHCPPRTLSSTELRLARERMEPMIRLAQPAMERLFQAVGGIGCCVMLTDRHGVPMERRGLCGDDAQFRQWGLWTGTVWSEEAEGTNGIGTCLAEQRPLTVHRDQHFHTRNADLSCTTVPIFDHEGLLAAALDVSSCRADLTEAVTGLIAAATLEAARRIEERHFRQAFPRARVVLADDRAAGALLAIDADDLVIGATRAARQALGITPERLRRPLPAADLLGADAPAADLLQAERGAVQRALARAGGNVSAAAEALGISRATLHRKLHRLGLRVAH</sequence>
<protein>
    <submittedName>
        <fullName evidence="3">GAF domain-containing protein</fullName>
    </submittedName>
</protein>
<dbReference type="InterPro" id="IPR029016">
    <property type="entry name" value="GAF-like_dom_sf"/>
</dbReference>
<dbReference type="InterPro" id="IPR009057">
    <property type="entry name" value="Homeodomain-like_sf"/>
</dbReference>
<dbReference type="InterPro" id="IPR003018">
    <property type="entry name" value="GAF"/>
</dbReference>
<dbReference type="Proteomes" id="UP000184387">
    <property type="component" value="Unassembled WGS sequence"/>
</dbReference>
<dbReference type="GO" id="GO:0043565">
    <property type="term" value="F:sequence-specific DNA binding"/>
    <property type="evidence" value="ECO:0007669"/>
    <property type="project" value="InterPro"/>
</dbReference>
<dbReference type="InterPro" id="IPR002197">
    <property type="entry name" value="HTH_Fis"/>
</dbReference>
<evidence type="ECO:0000259" key="2">
    <source>
        <dbReference type="Pfam" id="PF02954"/>
    </source>
</evidence>
<dbReference type="Gene3D" id="3.30.450.40">
    <property type="match status" value="1"/>
</dbReference>
<proteinExistence type="predicted"/>
<feature type="domain" description="DNA binding HTH" evidence="2">
    <location>
        <begin position="275"/>
        <end position="312"/>
    </location>
</feature>
<dbReference type="Gene3D" id="1.10.10.60">
    <property type="entry name" value="Homeodomain-like"/>
    <property type="match status" value="1"/>
</dbReference>
<dbReference type="EMBL" id="FQZF01000004">
    <property type="protein sequence ID" value="SHI70901.1"/>
    <property type="molecule type" value="Genomic_DNA"/>
</dbReference>
<organism evidence="3 4">
    <name type="scientific">Muricoccus roseus</name>
    <dbReference type="NCBI Taxonomy" id="198092"/>
    <lineage>
        <taxon>Bacteria</taxon>
        <taxon>Pseudomonadati</taxon>
        <taxon>Pseudomonadota</taxon>
        <taxon>Alphaproteobacteria</taxon>
        <taxon>Acetobacterales</taxon>
        <taxon>Roseomonadaceae</taxon>
        <taxon>Muricoccus</taxon>
    </lineage>
</organism>
<dbReference type="SUPFAM" id="SSF55781">
    <property type="entry name" value="GAF domain-like"/>
    <property type="match status" value="1"/>
</dbReference>
<dbReference type="OrthoDB" id="9805953at2"/>
<dbReference type="Pfam" id="PF02954">
    <property type="entry name" value="HTH_8"/>
    <property type="match status" value="1"/>
</dbReference>
<gene>
    <name evidence="3" type="ORF">SAMN02745194_00895</name>
</gene>
<name>A0A1M6DCY6_9PROT</name>
<dbReference type="AlphaFoldDB" id="A0A1M6DCY6"/>
<dbReference type="STRING" id="198092.SAMN02745194_00895"/>
<reference evidence="3 4" key="1">
    <citation type="submission" date="2016-11" db="EMBL/GenBank/DDBJ databases">
        <authorList>
            <person name="Jaros S."/>
            <person name="Januszkiewicz K."/>
            <person name="Wedrychowicz H."/>
        </authorList>
    </citation>
    <scope>NUCLEOTIDE SEQUENCE [LARGE SCALE GENOMIC DNA]</scope>
    <source>
        <strain evidence="3 4">DSM 14916</strain>
    </source>
</reference>
<accession>A0A1M6DCY6</accession>
<dbReference type="RefSeq" id="WP_073131907.1">
    <property type="nucleotide sequence ID" value="NZ_FQZF01000004.1"/>
</dbReference>
<evidence type="ECO:0000259" key="1">
    <source>
        <dbReference type="Pfam" id="PF01590"/>
    </source>
</evidence>
<dbReference type="SUPFAM" id="SSF46689">
    <property type="entry name" value="Homeodomain-like"/>
    <property type="match status" value="1"/>
</dbReference>
<evidence type="ECO:0000313" key="4">
    <source>
        <dbReference type="Proteomes" id="UP000184387"/>
    </source>
</evidence>
<dbReference type="Pfam" id="PF01590">
    <property type="entry name" value="GAF"/>
    <property type="match status" value="1"/>
</dbReference>